<comment type="caution">
    <text evidence="12">The sequence shown here is derived from an EMBL/GenBank/DDBJ whole genome shotgun (WGS) entry which is preliminary data.</text>
</comment>
<evidence type="ECO:0000256" key="2">
    <source>
        <dbReference type="ARBA" id="ARBA00004429"/>
    </source>
</evidence>
<dbReference type="GO" id="GO:0006865">
    <property type="term" value="P:amino acid transport"/>
    <property type="evidence" value="ECO:0007669"/>
    <property type="project" value="UniProtKB-KW"/>
</dbReference>
<dbReference type="NCBIfam" id="TIGR01726">
    <property type="entry name" value="HEQRo_perm_3TM"/>
    <property type="match status" value="1"/>
</dbReference>
<feature type="domain" description="ABC transmembrane type-1" evidence="11">
    <location>
        <begin position="25"/>
        <end position="212"/>
    </location>
</feature>
<feature type="transmembrane region" description="Helical" evidence="10">
    <location>
        <begin position="87"/>
        <end position="104"/>
    </location>
</feature>
<evidence type="ECO:0000313" key="13">
    <source>
        <dbReference type="Proteomes" id="UP001255601"/>
    </source>
</evidence>
<dbReference type="SUPFAM" id="SSF161098">
    <property type="entry name" value="MetI-like"/>
    <property type="match status" value="1"/>
</dbReference>
<keyword evidence="4 10" id="KW-0813">Transport</keyword>
<feature type="transmembrane region" description="Helical" evidence="10">
    <location>
        <begin position="165"/>
        <end position="182"/>
    </location>
</feature>
<dbReference type="PANTHER" id="PTHR30614:SF20">
    <property type="entry name" value="GLUTAMINE TRANSPORT SYSTEM PERMEASE PROTEIN GLNP"/>
    <property type="match status" value="1"/>
</dbReference>
<comment type="subcellular location">
    <subcellularLocation>
        <location evidence="2">Cell inner membrane</location>
        <topology evidence="2">Multi-pass membrane protein</topology>
    </subcellularLocation>
    <subcellularLocation>
        <location evidence="10">Cell membrane</location>
        <topology evidence="10">Multi-pass membrane protein</topology>
    </subcellularLocation>
</comment>
<proteinExistence type="inferred from homology"/>
<dbReference type="GO" id="GO:0043190">
    <property type="term" value="C:ATP-binding cassette (ABC) transporter complex"/>
    <property type="evidence" value="ECO:0007669"/>
    <property type="project" value="InterPro"/>
</dbReference>
<comment type="similarity">
    <text evidence="3">Belongs to the binding-protein-dependent transport system permease family. HisMQ subfamily.</text>
</comment>
<dbReference type="PROSITE" id="PS50928">
    <property type="entry name" value="ABC_TM1"/>
    <property type="match status" value="1"/>
</dbReference>
<evidence type="ECO:0000256" key="8">
    <source>
        <dbReference type="ARBA" id="ARBA00022989"/>
    </source>
</evidence>
<evidence type="ECO:0000259" key="11">
    <source>
        <dbReference type="PROSITE" id="PS50928"/>
    </source>
</evidence>
<dbReference type="RefSeq" id="WP_309769032.1">
    <property type="nucleotide sequence ID" value="NZ_JAVIZC010000001.1"/>
</dbReference>
<evidence type="ECO:0000256" key="9">
    <source>
        <dbReference type="ARBA" id="ARBA00023136"/>
    </source>
</evidence>
<dbReference type="InterPro" id="IPR000515">
    <property type="entry name" value="MetI-like"/>
</dbReference>
<evidence type="ECO:0000256" key="7">
    <source>
        <dbReference type="ARBA" id="ARBA00022970"/>
    </source>
</evidence>
<dbReference type="PANTHER" id="PTHR30614">
    <property type="entry name" value="MEMBRANE COMPONENT OF AMINO ACID ABC TRANSPORTER"/>
    <property type="match status" value="1"/>
</dbReference>
<protein>
    <submittedName>
        <fullName evidence="12">Polar amino acid transport system permease protein</fullName>
    </submittedName>
</protein>
<dbReference type="InterPro" id="IPR035906">
    <property type="entry name" value="MetI-like_sf"/>
</dbReference>
<evidence type="ECO:0000256" key="10">
    <source>
        <dbReference type="RuleBase" id="RU363032"/>
    </source>
</evidence>
<dbReference type="Proteomes" id="UP001255601">
    <property type="component" value="Unassembled WGS sequence"/>
</dbReference>
<evidence type="ECO:0000256" key="1">
    <source>
        <dbReference type="ARBA" id="ARBA00003159"/>
    </source>
</evidence>
<dbReference type="Gene3D" id="1.10.3720.10">
    <property type="entry name" value="MetI-like"/>
    <property type="match status" value="1"/>
</dbReference>
<keyword evidence="5" id="KW-1003">Cell membrane</keyword>
<keyword evidence="9 10" id="KW-0472">Membrane</keyword>
<feature type="transmembrane region" description="Helical" evidence="10">
    <location>
        <begin position="194"/>
        <end position="213"/>
    </location>
</feature>
<keyword evidence="8 10" id="KW-1133">Transmembrane helix</keyword>
<evidence type="ECO:0000313" key="12">
    <source>
        <dbReference type="EMBL" id="MDR6099900.1"/>
    </source>
</evidence>
<feature type="transmembrane region" description="Helical" evidence="10">
    <location>
        <begin position="20"/>
        <end position="47"/>
    </location>
</feature>
<reference evidence="12" key="1">
    <citation type="submission" date="2023-08" db="EMBL/GenBank/DDBJ databases">
        <title>Functional and genomic diversity of the sorghum phyllosphere microbiome.</title>
        <authorList>
            <person name="Shade A."/>
        </authorList>
    </citation>
    <scope>NUCLEOTIDE SEQUENCE</scope>
    <source>
        <strain evidence="12">SORGH_AS_0974</strain>
    </source>
</reference>
<dbReference type="InterPro" id="IPR043429">
    <property type="entry name" value="ArtM/GltK/GlnP/TcyL/YhdX-like"/>
</dbReference>
<dbReference type="AlphaFoldDB" id="A0AAJ2B5Y2"/>
<keyword evidence="6 10" id="KW-0812">Transmembrane</keyword>
<accession>A0AAJ2B5Y2</accession>
<dbReference type="GO" id="GO:0022857">
    <property type="term" value="F:transmembrane transporter activity"/>
    <property type="evidence" value="ECO:0007669"/>
    <property type="project" value="InterPro"/>
</dbReference>
<sequence>MNGFIEQFFNTDVMVQALPYLLKGLLITLSLTLLLAPLGMVLGLSLALASNPRNPAMRIFIRGWINIFRALPPLVLIILTFSGLPFLGVRLPAMACVIIALLLNNSAYFCEIFRAGLGSVSSGQLEAARSTGLTNVDAMRYVVLPQAVRNVLPDLASNSIEVMKSTSLAAIIGVGELLYVAGNIRSVTYNTTPLMLAAIMYLAILLPCVRLAGRLERKL</sequence>
<name>A0AAJ2B5Y2_9HYPH</name>
<evidence type="ECO:0000256" key="4">
    <source>
        <dbReference type="ARBA" id="ARBA00022448"/>
    </source>
</evidence>
<dbReference type="Pfam" id="PF00528">
    <property type="entry name" value="BPD_transp_1"/>
    <property type="match status" value="1"/>
</dbReference>
<evidence type="ECO:0000256" key="6">
    <source>
        <dbReference type="ARBA" id="ARBA00022692"/>
    </source>
</evidence>
<dbReference type="CDD" id="cd06261">
    <property type="entry name" value="TM_PBP2"/>
    <property type="match status" value="1"/>
</dbReference>
<evidence type="ECO:0000256" key="5">
    <source>
        <dbReference type="ARBA" id="ARBA00022475"/>
    </source>
</evidence>
<keyword evidence="7" id="KW-0029">Amino-acid transport</keyword>
<organism evidence="12 13">
    <name type="scientific">Agrobacterium larrymoorei</name>
    <dbReference type="NCBI Taxonomy" id="160699"/>
    <lineage>
        <taxon>Bacteria</taxon>
        <taxon>Pseudomonadati</taxon>
        <taxon>Pseudomonadota</taxon>
        <taxon>Alphaproteobacteria</taxon>
        <taxon>Hyphomicrobiales</taxon>
        <taxon>Rhizobiaceae</taxon>
        <taxon>Rhizobium/Agrobacterium group</taxon>
        <taxon>Agrobacterium</taxon>
    </lineage>
</organism>
<comment type="function">
    <text evidence="1">Part of the binding-protein-dependent transport system for glutamine; probably responsible for the translocation of the substrate across the membrane.</text>
</comment>
<dbReference type="InterPro" id="IPR010065">
    <property type="entry name" value="AA_ABC_transptr_permease_3TM"/>
</dbReference>
<evidence type="ECO:0000256" key="3">
    <source>
        <dbReference type="ARBA" id="ARBA00010072"/>
    </source>
</evidence>
<feature type="transmembrane region" description="Helical" evidence="10">
    <location>
        <begin position="59"/>
        <end position="81"/>
    </location>
</feature>
<gene>
    <name evidence="12" type="ORF">QE369_000078</name>
</gene>
<dbReference type="EMBL" id="JAVIZC010000001">
    <property type="protein sequence ID" value="MDR6099900.1"/>
    <property type="molecule type" value="Genomic_DNA"/>
</dbReference>